<dbReference type="Pfam" id="PF18102">
    <property type="entry name" value="DTC"/>
    <property type="match status" value="1"/>
</dbReference>
<keyword evidence="5 9" id="KW-0479">Metal-binding</keyword>
<sequence>MKSTSKLGSMTFRKDPELTVSFYDGSILDTEVDAIVLSASKELRINEEIYKELIKRGNSSAIKNAFAVVRSVRPPGSIHGGAIIVVNVESCDLSWKNLLLAVEPDSFHVTMACKGLFDTVHDLGLTSIATIGFGCGSLKVDSKKAALKLKEAIKQQIEDGKLDKLKEIGIVDRSCSVIKDFMAVFELKVDIPEVKPNDDSSILDFITLDQVNDDVCVICLGELSDKSHFVVAIKKCNHMFHHNCFESYSNQTTLKRCPTCQVFFALPEGNMPRGSTMAHHVITNGGINLEGGRGYISIDYSVPSGIQEATHLRPGVPFHGTHRQAYLPNTPEGHKVLKLLEKAFECRLTFTVGDSITSGAQNVAVWNNIHHKTTLHGGSFGYPDADYLLRVTEELRAAGITEDMTNK</sequence>
<reference evidence="12" key="1">
    <citation type="submission" date="2024-02" db="UniProtKB">
        <authorList>
            <consortium name="WormBaseParasite"/>
        </authorList>
    </citation>
    <scope>IDENTIFICATION</scope>
</reference>
<dbReference type="InterPro" id="IPR039396">
    <property type="entry name" value="Deltex_C"/>
</dbReference>
<dbReference type="InterPro" id="IPR039398">
    <property type="entry name" value="Deltex_fam"/>
</dbReference>
<dbReference type="InterPro" id="IPR001841">
    <property type="entry name" value="Znf_RING"/>
</dbReference>
<dbReference type="Gene3D" id="3.40.220.10">
    <property type="entry name" value="Leucine Aminopeptidase, subunit E, domain 1"/>
    <property type="match status" value="1"/>
</dbReference>
<keyword evidence="6 8" id="KW-0863">Zinc-finger</keyword>
<evidence type="ECO:0000256" key="8">
    <source>
        <dbReference type="PROSITE-ProRule" id="PRU00175"/>
    </source>
</evidence>
<evidence type="ECO:0000313" key="12">
    <source>
        <dbReference type="WBParaSite" id="MBELARI_LOCUS8407"/>
    </source>
</evidence>
<feature type="domain" description="RING-type" evidence="10">
    <location>
        <begin position="216"/>
        <end position="261"/>
    </location>
</feature>
<keyword evidence="4 9" id="KW-0808">Transferase</keyword>
<comment type="subcellular location">
    <subcellularLocation>
        <location evidence="9">Cytoplasm</location>
    </subcellularLocation>
</comment>
<dbReference type="InterPro" id="IPR043472">
    <property type="entry name" value="Macro_dom-like"/>
</dbReference>
<dbReference type="SUPFAM" id="SSF52949">
    <property type="entry name" value="Macro domain-like"/>
    <property type="match status" value="1"/>
</dbReference>
<proteinExistence type="inferred from homology"/>
<comment type="catalytic activity">
    <reaction evidence="1 9">
        <text>S-ubiquitinyl-[E2 ubiquitin-conjugating enzyme]-L-cysteine + [acceptor protein]-L-lysine = [E2 ubiquitin-conjugating enzyme]-L-cysteine + N(6)-ubiquitinyl-[acceptor protein]-L-lysine.</text>
        <dbReference type="EC" id="2.3.2.27"/>
    </reaction>
</comment>
<dbReference type="WBParaSite" id="MBELARI_LOCUS8407">
    <property type="protein sequence ID" value="MBELARI_LOCUS8407"/>
    <property type="gene ID" value="MBELARI_LOCUS8407"/>
</dbReference>
<name>A0AAF3JBE3_9BILA</name>
<organism evidence="11 12">
    <name type="scientific">Mesorhabditis belari</name>
    <dbReference type="NCBI Taxonomy" id="2138241"/>
    <lineage>
        <taxon>Eukaryota</taxon>
        <taxon>Metazoa</taxon>
        <taxon>Ecdysozoa</taxon>
        <taxon>Nematoda</taxon>
        <taxon>Chromadorea</taxon>
        <taxon>Rhabditida</taxon>
        <taxon>Rhabditina</taxon>
        <taxon>Rhabditomorpha</taxon>
        <taxon>Rhabditoidea</taxon>
        <taxon>Rhabditidae</taxon>
        <taxon>Mesorhabditinae</taxon>
        <taxon>Mesorhabditis</taxon>
    </lineage>
</organism>
<evidence type="ECO:0000256" key="3">
    <source>
        <dbReference type="ARBA" id="ARBA00009413"/>
    </source>
</evidence>
<evidence type="ECO:0000256" key="5">
    <source>
        <dbReference type="ARBA" id="ARBA00022723"/>
    </source>
</evidence>
<dbReference type="EC" id="2.3.2.27" evidence="9"/>
<dbReference type="InterPro" id="IPR039399">
    <property type="entry name" value="Deltex_C_sf"/>
</dbReference>
<dbReference type="GO" id="GO:0061630">
    <property type="term" value="F:ubiquitin protein ligase activity"/>
    <property type="evidence" value="ECO:0007669"/>
    <property type="project" value="UniProtKB-UniRule"/>
</dbReference>
<protein>
    <recommendedName>
        <fullName evidence="9">E3 ubiquitin-protein ligase</fullName>
        <ecNumber evidence="9">2.3.2.27</ecNumber>
    </recommendedName>
</protein>
<keyword evidence="7 9" id="KW-0862">Zinc</keyword>
<dbReference type="Gene3D" id="3.30.390.130">
    <property type="match status" value="1"/>
</dbReference>
<comment type="pathway">
    <text evidence="2 9">Protein modification; protein ubiquitination.</text>
</comment>
<dbReference type="GO" id="GO:0008270">
    <property type="term" value="F:zinc ion binding"/>
    <property type="evidence" value="ECO:0007669"/>
    <property type="project" value="UniProtKB-KW"/>
</dbReference>
<dbReference type="CDD" id="cd09633">
    <property type="entry name" value="Deltex_C"/>
    <property type="match status" value="1"/>
</dbReference>
<dbReference type="InterPro" id="IPR013083">
    <property type="entry name" value="Znf_RING/FYVE/PHD"/>
</dbReference>
<evidence type="ECO:0000256" key="1">
    <source>
        <dbReference type="ARBA" id="ARBA00000900"/>
    </source>
</evidence>
<dbReference type="PROSITE" id="PS50089">
    <property type="entry name" value="ZF_RING_2"/>
    <property type="match status" value="1"/>
</dbReference>
<dbReference type="AlphaFoldDB" id="A0AAF3JBE3"/>
<evidence type="ECO:0000256" key="6">
    <source>
        <dbReference type="ARBA" id="ARBA00022771"/>
    </source>
</evidence>
<evidence type="ECO:0000259" key="10">
    <source>
        <dbReference type="PROSITE" id="PS50089"/>
    </source>
</evidence>
<dbReference type="CDD" id="cd16448">
    <property type="entry name" value="RING-H2"/>
    <property type="match status" value="1"/>
</dbReference>
<dbReference type="PANTHER" id="PTHR12622">
    <property type="entry name" value="DELTEX-RELATED"/>
    <property type="match status" value="1"/>
</dbReference>
<evidence type="ECO:0000256" key="9">
    <source>
        <dbReference type="RuleBase" id="RU367105"/>
    </source>
</evidence>
<evidence type="ECO:0000256" key="7">
    <source>
        <dbReference type="ARBA" id="ARBA00022833"/>
    </source>
</evidence>
<keyword evidence="11" id="KW-1185">Reference proteome</keyword>
<evidence type="ECO:0000256" key="4">
    <source>
        <dbReference type="ARBA" id="ARBA00022679"/>
    </source>
</evidence>
<comment type="similarity">
    <text evidence="3 9">Belongs to the Deltex family.</text>
</comment>
<dbReference type="SUPFAM" id="SSF57850">
    <property type="entry name" value="RING/U-box"/>
    <property type="match status" value="1"/>
</dbReference>
<keyword evidence="9" id="KW-0963">Cytoplasm</keyword>
<dbReference type="SMART" id="SM00184">
    <property type="entry name" value="RING"/>
    <property type="match status" value="1"/>
</dbReference>
<dbReference type="Pfam" id="PF13639">
    <property type="entry name" value="zf-RING_2"/>
    <property type="match status" value="1"/>
</dbReference>
<dbReference type="GO" id="GO:0005737">
    <property type="term" value="C:cytoplasm"/>
    <property type="evidence" value="ECO:0007669"/>
    <property type="project" value="UniProtKB-SubCell"/>
</dbReference>
<dbReference type="Gene3D" id="3.30.40.10">
    <property type="entry name" value="Zinc/RING finger domain, C3HC4 (zinc finger)"/>
    <property type="match status" value="1"/>
</dbReference>
<dbReference type="GO" id="GO:0016567">
    <property type="term" value="P:protein ubiquitination"/>
    <property type="evidence" value="ECO:0007669"/>
    <property type="project" value="UniProtKB-UniRule"/>
</dbReference>
<evidence type="ECO:0000256" key="2">
    <source>
        <dbReference type="ARBA" id="ARBA00004906"/>
    </source>
</evidence>
<accession>A0AAF3JBE3</accession>
<dbReference type="Proteomes" id="UP000887575">
    <property type="component" value="Unassembled WGS sequence"/>
</dbReference>
<dbReference type="GO" id="GO:0007219">
    <property type="term" value="P:Notch signaling pathway"/>
    <property type="evidence" value="ECO:0007669"/>
    <property type="project" value="InterPro"/>
</dbReference>
<evidence type="ECO:0000313" key="11">
    <source>
        <dbReference type="Proteomes" id="UP000887575"/>
    </source>
</evidence>